<evidence type="ECO:0000256" key="1">
    <source>
        <dbReference type="ARBA" id="ARBA00023157"/>
    </source>
</evidence>
<evidence type="ECO:0000313" key="6">
    <source>
        <dbReference type="Proteomes" id="UP001146120"/>
    </source>
</evidence>
<dbReference type="Pfam" id="PF03489">
    <property type="entry name" value="SapB_2"/>
    <property type="match status" value="3"/>
</dbReference>
<dbReference type="Gene3D" id="1.10.225.10">
    <property type="entry name" value="Saposin-like"/>
    <property type="match status" value="7"/>
</dbReference>
<dbReference type="InterPro" id="IPR051428">
    <property type="entry name" value="Sphingo_Act-Surfact_Prot"/>
</dbReference>
<dbReference type="AlphaFoldDB" id="A0AAV2Z190"/>
<dbReference type="Proteomes" id="UP001146120">
    <property type="component" value="Unassembled WGS sequence"/>
</dbReference>
<name>A0AAV2Z190_9STRA</name>
<feature type="domain" description="Saposin B-type" evidence="4">
    <location>
        <begin position="402"/>
        <end position="481"/>
    </location>
</feature>
<reference evidence="5" key="1">
    <citation type="submission" date="2022-11" db="EMBL/GenBank/DDBJ databases">
        <authorList>
            <person name="Morgan W.R."/>
            <person name="Tartar A."/>
        </authorList>
    </citation>
    <scope>NUCLEOTIDE SEQUENCE</scope>
    <source>
        <strain evidence="5">ARSEF 373</strain>
    </source>
</reference>
<accession>A0AAV2Z190</accession>
<feature type="signal peptide" evidence="3">
    <location>
        <begin position="1"/>
        <end position="23"/>
    </location>
</feature>
<keyword evidence="6" id="KW-1185">Reference proteome</keyword>
<evidence type="ECO:0000259" key="4">
    <source>
        <dbReference type="PROSITE" id="PS50015"/>
    </source>
</evidence>
<dbReference type="PANTHER" id="PTHR11480">
    <property type="entry name" value="SAPOSIN-RELATED"/>
    <property type="match status" value="1"/>
</dbReference>
<dbReference type="EMBL" id="DAKRPA010000087">
    <property type="protein sequence ID" value="DAZ99231.1"/>
    <property type="molecule type" value="Genomic_DNA"/>
</dbReference>
<reference evidence="5" key="2">
    <citation type="journal article" date="2023" name="Microbiol Resour">
        <title>Decontamination and Annotation of the Draft Genome Sequence of the Oomycete Lagenidium giganteum ARSEF 373.</title>
        <authorList>
            <person name="Morgan W.R."/>
            <person name="Tartar A."/>
        </authorList>
    </citation>
    <scope>NUCLEOTIDE SEQUENCE</scope>
    <source>
        <strain evidence="5">ARSEF 373</strain>
    </source>
</reference>
<feature type="domain" description="Saposin B-type" evidence="4">
    <location>
        <begin position="694"/>
        <end position="772"/>
    </location>
</feature>
<comment type="caution">
    <text evidence="5">The sequence shown here is derived from an EMBL/GenBank/DDBJ whole genome shotgun (WGS) entry which is preliminary data.</text>
</comment>
<keyword evidence="1" id="KW-1015">Disulfide bond</keyword>
<gene>
    <name evidence="5" type="ORF">N0F65_008098</name>
</gene>
<organism evidence="5 6">
    <name type="scientific">Lagenidium giganteum</name>
    <dbReference type="NCBI Taxonomy" id="4803"/>
    <lineage>
        <taxon>Eukaryota</taxon>
        <taxon>Sar</taxon>
        <taxon>Stramenopiles</taxon>
        <taxon>Oomycota</taxon>
        <taxon>Peronosporomycetes</taxon>
        <taxon>Pythiales</taxon>
        <taxon>Pythiaceae</taxon>
    </lineage>
</organism>
<evidence type="ECO:0000313" key="5">
    <source>
        <dbReference type="EMBL" id="DAZ99231.1"/>
    </source>
</evidence>
<protein>
    <recommendedName>
        <fullName evidence="4">Saposin B-type domain-containing protein</fullName>
    </recommendedName>
</protein>
<dbReference type="SMART" id="SM00741">
    <property type="entry name" value="SapB"/>
    <property type="match status" value="7"/>
</dbReference>
<proteinExistence type="predicted"/>
<dbReference type="InterPro" id="IPR011001">
    <property type="entry name" value="Saposin-like"/>
</dbReference>
<dbReference type="SUPFAM" id="SSF47862">
    <property type="entry name" value="Saposin"/>
    <property type="match status" value="6"/>
</dbReference>
<dbReference type="PROSITE" id="PS50015">
    <property type="entry name" value="SAP_B"/>
    <property type="match status" value="6"/>
</dbReference>
<feature type="domain" description="Saposin B-type" evidence="4">
    <location>
        <begin position="503"/>
        <end position="582"/>
    </location>
</feature>
<feature type="domain" description="Saposin B-type" evidence="4">
    <location>
        <begin position="781"/>
        <end position="859"/>
    </location>
</feature>
<keyword evidence="3" id="KW-0732">Signal</keyword>
<feature type="domain" description="Saposin B-type" evidence="4">
    <location>
        <begin position="201"/>
        <end position="280"/>
    </location>
</feature>
<keyword evidence="2" id="KW-0325">Glycoprotein</keyword>
<evidence type="ECO:0000256" key="3">
    <source>
        <dbReference type="SAM" id="SignalP"/>
    </source>
</evidence>
<feature type="chain" id="PRO_5043797239" description="Saposin B-type domain-containing protein" evidence="3">
    <location>
        <begin position="24"/>
        <end position="883"/>
    </location>
</feature>
<dbReference type="InterPro" id="IPR008138">
    <property type="entry name" value="SapB_2"/>
</dbReference>
<feature type="domain" description="Saposin B-type" evidence="4">
    <location>
        <begin position="597"/>
        <end position="676"/>
    </location>
</feature>
<sequence>MRTPRYWLLPAATTALLSSPAWAAADAAQEAQATDFWATSSQFINRQLERSNQAFQRLFDSILRDSTAPVQIVVLTDAHEATGDRLDAQERFLACGTALQRLHEMDELKEQEDRITARLRSSVQHALKLVSLHYVDETRCEDLESAKLVKECKRVLNMEDEVRLFLAQGQSDKAVCEQLYSTKVERLPLVIDDAVNATDPQPLSCKLCKRFVQMVDMSIQKDMQQLEQIREIINDICDSMAQDSKCRVFVQEFDQIVKWLKDGSDPDFVCKMIKMCSATEEPSPLALADGVGDDSHACFYCEHITAVIGFVNQHAPDQVAKLRTVIKYVCKLSPKDCQCDKMEKNFDKIADWVKSGKQPQEICENLGICKKGEKATVEQNKFLDALEGLLKLSLTPADGAKGEDDCIYCDYFTTMLESFIKEKPEEIDEIRELADTICGLLGDDNQCHQYVSKLDLIVDGLKAGKDSKQICAEIGFCPKLAAKGLEAMNQTLVRQFNQTMNKSVDNCFFCTQLTSIVKVSIDENPDQINEIRQIADMICNMLPDDNKCHPVMKEFDQIVDSIRKGEDPHAICQDLGVCPKSEEPITLATPVVEKTKGTPTCAYCEGIVMVLEIAIKQRPDDVNEMREAAGVVCEILPKDDQCHQQLKMFDEAVEMLKKGEQPHEICNQLKFCTEKLGATQLKVADLAFLDKSLAPSKCNTCKQNALLLASLVTSPDSLDTFTRQMDSICRLVPESNECKLLLDHYDSIVEGLKKNENVEAICKRIDQCTDDAAAYEETKSMSVGCLFCEYTAELLSRTGQDATEMRYAKEALETMCFILPPDAKCDVLVSKFDELAGMVHHGQSPSVACNKLGLCAKEFVGVEAITAETKPRMEAVDALMAIQ</sequence>
<dbReference type="InterPro" id="IPR008139">
    <property type="entry name" value="SaposinB_dom"/>
</dbReference>
<evidence type="ECO:0000256" key="2">
    <source>
        <dbReference type="ARBA" id="ARBA00023180"/>
    </source>
</evidence>